<evidence type="ECO:0000256" key="2">
    <source>
        <dbReference type="ARBA" id="ARBA00023315"/>
    </source>
</evidence>
<dbReference type="EC" id="2.3.1.57" evidence="4"/>
<dbReference type="CDD" id="cd04301">
    <property type="entry name" value="NAT_SF"/>
    <property type="match status" value="1"/>
</dbReference>
<dbReference type="EMBL" id="OKRC01000002">
    <property type="protein sequence ID" value="SPE19559.1"/>
    <property type="molecule type" value="Genomic_DNA"/>
</dbReference>
<keyword evidence="2 4" id="KW-0012">Acyltransferase</keyword>
<dbReference type="Pfam" id="PF00583">
    <property type="entry name" value="Acetyltransf_1"/>
    <property type="match status" value="1"/>
</dbReference>
<dbReference type="InterPro" id="IPR016181">
    <property type="entry name" value="Acyl_CoA_acyltransferase"/>
</dbReference>
<evidence type="ECO:0000313" key="5">
    <source>
        <dbReference type="EMBL" id="WGI18642.1"/>
    </source>
</evidence>
<evidence type="ECO:0000259" key="3">
    <source>
        <dbReference type="PROSITE" id="PS51186"/>
    </source>
</evidence>
<dbReference type="GO" id="GO:0004145">
    <property type="term" value="F:diamine N-acetyltransferase activity"/>
    <property type="evidence" value="ECO:0007669"/>
    <property type="project" value="UniProtKB-EC"/>
</dbReference>
<dbReference type="EMBL" id="CP122959">
    <property type="protein sequence ID" value="WGI18642.1"/>
    <property type="molecule type" value="Genomic_DNA"/>
</dbReference>
<dbReference type="Gene3D" id="3.40.630.30">
    <property type="match status" value="1"/>
</dbReference>
<keyword evidence="1 4" id="KW-0808">Transferase</keyword>
<reference evidence="4 6" key="1">
    <citation type="submission" date="2018-02" db="EMBL/GenBank/DDBJ databases">
        <authorList>
            <person name="Rodrigo-Torres L."/>
            <person name="Arahal R. D."/>
            <person name="Lucena T."/>
        </authorList>
    </citation>
    <scope>NUCLEOTIDE SEQUENCE [LARGE SCALE GENOMIC DNA]</scope>
    <source>
        <strain evidence="4 6">CECT 9267</strain>
    </source>
</reference>
<dbReference type="PROSITE" id="PS51186">
    <property type="entry name" value="GNAT"/>
    <property type="match status" value="1"/>
</dbReference>
<dbReference type="AlphaFoldDB" id="A0A9N7PB37"/>
<evidence type="ECO:0000256" key="1">
    <source>
        <dbReference type="ARBA" id="ARBA00022679"/>
    </source>
</evidence>
<dbReference type="RefSeq" id="WP_016265410.1">
    <property type="nucleotide sequence ID" value="NZ_BJLN01000002.1"/>
</dbReference>
<sequence length="187" mass="21391">MIRQATIEDAQSVLPIINIVFEEMEMPLFQEIPLENLFKILKQAFEMPEYRYSYANTLVYEEDGEILGIIVGFPEEKEAHIDDVLAPLFPQIGLPEETRFFTDKEAQPGEWYLDTLAVAEHAQGRGVGTALLKALPDYLKQRGEKMISLSVDLQNPGAKKLYERMGFVKKGELMIGDHRYEHMVKAI</sequence>
<dbReference type="PANTHER" id="PTHR43420:SF52">
    <property type="entry name" value="N-ACETYLTRANSFERASE YODP"/>
    <property type="match status" value="1"/>
</dbReference>
<reference evidence="5" key="2">
    <citation type="submission" date="2023-04" db="EMBL/GenBank/DDBJ databases">
        <title>Novel strain of Lactilactobacillus sakei and use thereof.</title>
        <authorList>
            <person name="Kim S.Y."/>
        </authorList>
    </citation>
    <scope>NUCLEOTIDE SEQUENCE</scope>
    <source>
        <strain evidence="5">HUP1</strain>
    </source>
</reference>
<dbReference type="SUPFAM" id="SSF55729">
    <property type="entry name" value="Acyl-CoA N-acyltransferases (Nat)"/>
    <property type="match status" value="1"/>
</dbReference>
<dbReference type="InterPro" id="IPR050680">
    <property type="entry name" value="YpeA/RimI_acetyltransf"/>
</dbReference>
<proteinExistence type="predicted"/>
<organism evidence="4 6">
    <name type="scientific">Latilactobacillus sakei</name>
    <name type="common">Lactobacillus sakei</name>
    <dbReference type="NCBI Taxonomy" id="1599"/>
    <lineage>
        <taxon>Bacteria</taxon>
        <taxon>Bacillati</taxon>
        <taxon>Bacillota</taxon>
        <taxon>Bacilli</taxon>
        <taxon>Lactobacillales</taxon>
        <taxon>Lactobacillaceae</taxon>
        <taxon>Latilactobacillus</taxon>
    </lineage>
</organism>
<dbReference type="PANTHER" id="PTHR43420">
    <property type="entry name" value="ACETYLTRANSFERASE"/>
    <property type="match status" value="1"/>
</dbReference>
<gene>
    <name evidence="4" type="primary">bltD</name>
    <name evidence="4" type="ORF">LAS9267_00526</name>
    <name evidence="5" type="ORF">QBD03_07750</name>
</gene>
<feature type="domain" description="N-acetyltransferase" evidence="3">
    <location>
        <begin position="1"/>
        <end position="187"/>
    </location>
</feature>
<dbReference type="InterPro" id="IPR000182">
    <property type="entry name" value="GNAT_dom"/>
</dbReference>
<name>A0A9N7PB37_LATSK</name>
<dbReference type="Proteomes" id="UP001179858">
    <property type="component" value="Chromosome"/>
</dbReference>
<protein>
    <submittedName>
        <fullName evidence="5">GNAT family N-acetyltransferase</fullName>
    </submittedName>
    <submittedName>
        <fullName evidence="4">Spermine/spermidine acetyltransferase</fullName>
        <ecNumber evidence="4">2.3.1.57</ecNumber>
    </submittedName>
</protein>
<dbReference type="Proteomes" id="UP000239650">
    <property type="component" value="Unassembled WGS sequence"/>
</dbReference>
<evidence type="ECO:0000313" key="6">
    <source>
        <dbReference type="Proteomes" id="UP000239650"/>
    </source>
</evidence>
<dbReference type="GeneID" id="57132262"/>
<evidence type="ECO:0000313" key="4">
    <source>
        <dbReference type="EMBL" id="SPE19559.1"/>
    </source>
</evidence>
<accession>A0A9N7PB37</accession>